<sequence>MPDALRLSGLHNTFSPAVLPRTHAKKPIRQDGLLHFI</sequence>
<reference evidence="1 2" key="1">
    <citation type="submission" date="2013-10" db="EMBL/GenBank/DDBJ databases">
        <title>Antibiotic resistance diversity of beta-lactamase producers in the General Hospital Vienna.</title>
        <authorList>
            <person name="Barisic I."/>
            <person name="Mitteregger D."/>
            <person name="Hirschl A.M."/>
            <person name="Noehammer C."/>
            <person name="Wiesinger-Mayr H."/>
        </authorList>
    </citation>
    <scope>NUCLEOTIDE SEQUENCE [LARGE SCALE GENOMIC DNA]</scope>
    <source>
        <strain evidence="1 2">ISC11</strain>
    </source>
</reference>
<accession>A0A7G2IZI9</accession>
<dbReference type="Proteomes" id="UP000019194">
    <property type="component" value="Unassembled WGS sequence"/>
</dbReference>
<name>A0A7G2IZI9_CITFR</name>
<proteinExistence type="predicted"/>
<comment type="caution">
    <text evidence="1">The sequence shown here is derived from an EMBL/GenBank/DDBJ whole genome shotgun (WGS) entry which is preliminary data.</text>
</comment>
<organism evidence="1 2">
    <name type="scientific">Citrobacter freundii</name>
    <dbReference type="NCBI Taxonomy" id="546"/>
    <lineage>
        <taxon>Bacteria</taxon>
        <taxon>Pseudomonadati</taxon>
        <taxon>Pseudomonadota</taxon>
        <taxon>Gammaproteobacteria</taxon>
        <taxon>Enterobacterales</taxon>
        <taxon>Enterobacteriaceae</taxon>
        <taxon>Citrobacter</taxon>
        <taxon>Citrobacter freundii complex</taxon>
    </lineage>
</organism>
<dbReference type="EMBL" id="CBWP010000091">
    <property type="protein sequence ID" value="CDL41903.1"/>
    <property type="molecule type" value="Genomic_DNA"/>
</dbReference>
<dbReference type="AlphaFoldDB" id="A0A7G2IZI9"/>
<protein>
    <submittedName>
        <fullName evidence="1">Uncharacterized protein</fullName>
    </submittedName>
</protein>
<evidence type="ECO:0000313" key="2">
    <source>
        <dbReference type="Proteomes" id="UP000019194"/>
    </source>
</evidence>
<evidence type="ECO:0000313" key="1">
    <source>
        <dbReference type="EMBL" id="CDL41903.1"/>
    </source>
</evidence>